<dbReference type="Ensembl" id="ENSCMIT00000040672.1">
    <property type="protein sequence ID" value="ENSCMIP00000040101.1"/>
    <property type="gene ID" value="ENSCMIG00000016757.1"/>
</dbReference>
<dbReference type="Proteomes" id="UP000314986">
    <property type="component" value="Unassembled WGS sequence"/>
</dbReference>
<evidence type="ECO:0000313" key="3">
    <source>
        <dbReference type="Ensembl" id="ENSCMIP00000040101.1"/>
    </source>
</evidence>
<dbReference type="PANTHER" id="PTHR31214:SF2">
    <property type="entry name" value="PROTEIN FAM221A"/>
    <property type="match status" value="1"/>
</dbReference>
<evidence type="ECO:0000256" key="1">
    <source>
        <dbReference type="ARBA" id="ARBA00011026"/>
    </source>
</evidence>
<comment type="similarity">
    <text evidence="1">Belongs to the FAM221 family.</text>
</comment>
<sequence>MERITLGQDAPAAVDAYVEYKRIVGDDDGGILFTPEEYEQYKKEVLPMRLKNRLFVAWASPNGIDCKLVGPETLCFCNHRYKQHKTDFKEIPRERPILLPCKVHGCRCISYNYVPLNGTQPIRCRCKHFSEDHIEVSPFKCNKCSSCTGFHSPFTCGCGEPTYAHEMIIETKEERTARGRSTGHDTPFAAMGGLTGFNALADGYMRLDKSGIGHASHDILEEISSPVDHPFLRAYAPPDPDAEAGKLSDSNK</sequence>
<dbReference type="GeneTree" id="ENSGT00770000120611"/>
<accession>A0A4W3JL48</accession>
<dbReference type="PANTHER" id="PTHR31214">
    <property type="entry name" value="PROTEIN FAM221A-RELATED"/>
    <property type="match status" value="1"/>
</dbReference>
<protein>
    <recommendedName>
        <fullName evidence="2">Protein FAM221A</fullName>
    </recommendedName>
</protein>
<proteinExistence type="inferred from homology"/>
<name>A0A4W3JL48_CALMI</name>
<dbReference type="Pfam" id="PF14753">
    <property type="entry name" value="FAM221"/>
    <property type="match status" value="1"/>
</dbReference>
<dbReference type="AlphaFoldDB" id="A0A4W3JL48"/>
<reference evidence="4" key="3">
    <citation type="journal article" date="2014" name="Nature">
        <title>Elephant shark genome provides unique insights into gnathostome evolution.</title>
        <authorList>
            <consortium name="International Elephant Shark Genome Sequencing Consortium"/>
            <person name="Venkatesh B."/>
            <person name="Lee A.P."/>
            <person name="Ravi V."/>
            <person name="Maurya A.K."/>
            <person name="Lian M.M."/>
            <person name="Swann J.B."/>
            <person name="Ohta Y."/>
            <person name="Flajnik M.F."/>
            <person name="Sutoh Y."/>
            <person name="Kasahara M."/>
            <person name="Hoon S."/>
            <person name="Gangu V."/>
            <person name="Roy S.W."/>
            <person name="Irimia M."/>
            <person name="Korzh V."/>
            <person name="Kondrychyn I."/>
            <person name="Lim Z.W."/>
            <person name="Tay B.H."/>
            <person name="Tohari S."/>
            <person name="Kong K.W."/>
            <person name="Ho S."/>
            <person name="Lorente-Galdos B."/>
            <person name="Quilez J."/>
            <person name="Marques-Bonet T."/>
            <person name="Raney B.J."/>
            <person name="Ingham P.W."/>
            <person name="Tay A."/>
            <person name="Hillier L.W."/>
            <person name="Minx P."/>
            <person name="Boehm T."/>
            <person name="Wilson R.K."/>
            <person name="Brenner S."/>
            <person name="Warren W.C."/>
        </authorList>
    </citation>
    <scope>NUCLEOTIDE SEQUENCE [LARGE SCALE GENOMIC DNA]</scope>
</reference>
<keyword evidence="4" id="KW-1185">Reference proteome</keyword>
<dbReference type="OMA" id="HDWMATE"/>
<gene>
    <name evidence="3" type="primary">fam221a</name>
</gene>
<reference evidence="4" key="2">
    <citation type="journal article" date="2007" name="PLoS Biol.">
        <title>Survey sequencing and comparative analysis of the elephant shark (Callorhinchus milii) genome.</title>
        <authorList>
            <person name="Venkatesh B."/>
            <person name="Kirkness E.F."/>
            <person name="Loh Y.H."/>
            <person name="Halpern A.L."/>
            <person name="Lee A.P."/>
            <person name="Johnson J."/>
            <person name="Dandona N."/>
            <person name="Viswanathan L.D."/>
            <person name="Tay A."/>
            <person name="Venter J.C."/>
            <person name="Strausberg R.L."/>
            <person name="Brenner S."/>
        </authorList>
    </citation>
    <scope>NUCLEOTIDE SEQUENCE [LARGE SCALE GENOMIC DNA]</scope>
</reference>
<evidence type="ECO:0000256" key="2">
    <source>
        <dbReference type="ARBA" id="ARBA00039630"/>
    </source>
</evidence>
<reference evidence="4" key="1">
    <citation type="journal article" date="2006" name="Science">
        <title>Ancient noncoding elements conserved in the human genome.</title>
        <authorList>
            <person name="Venkatesh B."/>
            <person name="Kirkness E.F."/>
            <person name="Loh Y.H."/>
            <person name="Halpern A.L."/>
            <person name="Lee A.P."/>
            <person name="Johnson J."/>
            <person name="Dandona N."/>
            <person name="Viswanathan L.D."/>
            <person name="Tay A."/>
            <person name="Venter J.C."/>
            <person name="Strausberg R.L."/>
            <person name="Brenner S."/>
        </authorList>
    </citation>
    <scope>NUCLEOTIDE SEQUENCE [LARGE SCALE GENOMIC DNA]</scope>
</reference>
<evidence type="ECO:0000313" key="4">
    <source>
        <dbReference type="Proteomes" id="UP000314986"/>
    </source>
</evidence>
<dbReference type="InterPro" id="IPR026755">
    <property type="entry name" value="Fam221a/b"/>
</dbReference>
<reference evidence="3" key="4">
    <citation type="submission" date="2025-08" db="UniProtKB">
        <authorList>
            <consortium name="Ensembl"/>
        </authorList>
    </citation>
    <scope>IDENTIFICATION</scope>
</reference>
<reference evidence="3" key="5">
    <citation type="submission" date="2025-09" db="UniProtKB">
        <authorList>
            <consortium name="Ensembl"/>
        </authorList>
    </citation>
    <scope>IDENTIFICATION</scope>
</reference>
<organism evidence="3 4">
    <name type="scientific">Callorhinchus milii</name>
    <name type="common">Ghost shark</name>
    <dbReference type="NCBI Taxonomy" id="7868"/>
    <lineage>
        <taxon>Eukaryota</taxon>
        <taxon>Metazoa</taxon>
        <taxon>Chordata</taxon>
        <taxon>Craniata</taxon>
        <taxon>Vertebrata</taxon>
        <taxon>Chondrichthyes</taxon>
        <taxon>Holocephali</taxon>
        <taxon>Chimaeriformes</taxon>
        <taxon>Callorhinchidae</taxon>
        <taxon>Callorhinchus</taxon>
    </lineage>
</organism>